<dbReference type="GO" id="GO:0032259">
    <property type="term" value="P:methylation"/>
    <property type="evidence" value="ECO:0007669"/>
    <property type="project" value="UniProtKB-KW"/>
</dbReference>
<dbReference type="GO" id="GO:0008168">
    <property type="term" value="F:methyltransferase activity"/>
    <property type="evidence" value="ECO:0007669"/>
    <property type="project" value="UniProtKB-KW"/>
</dbReference>
<comment type="caution">
    <text evidence="2">The sequence shown here is derived from an EMBL/GenBank/DDBJ whole genome shotgun (WGS) entry which is preliminary data.</text>
</comment>
<proteinExistence type="predicted"/>
<dbReference type="CDD" id="cd02440">
    <property type="entry name" value="AdoMet_MTases"/>
    <property type="match status" value="1"/>
</dbReference>
<keyword evidence="2" id="KW-0489">Methyltransferase</keyword>
<protein>
    <submittedName>
        <fullName evidence="2">Class I SAM-dependent methyltransferase</fullName>
    </submittedName>
</protein>
<dbReference type="InterPro" id="IPR029063">
    <property type="entry name" value="SAM-dependent_MTases_sf"/>
</dbReference>
<evidence type="ECO:0000256" key="1">
    <source>
        <dbReference type="SAM" id="MobiDB-lite"/>
    </source>
</evidence>
<dbReference type="SUPFAM" id="SSF53335">
    <property type="entry name" value="S-adenosyl-L-methionine-dependent methyltransferases"/>
    <property type="match status" value="1"/>
</dbReference>
<evidence type="ECO:0000313" key="2">
    <source>
        <dbReference type="EMBL" id="MDF3299914.1"/>
    </source>
</evidence>
<name>A0ABT6A5J5_9ACTN</name>
<dbReference type="Proteomes" id="UP001221150">
    <property type="component" value="Unassembled WGS sequence"/>
</dbReference>
<dbReference type="PANTHER" id="PTHR43167:SF1">
    <property type="entry name" value="PUTATIVE (AFU_ORTHOLOGUE AFUA_6G01830)-RELATED"/>
    <property type="match status" value="1"/>
</dbReference>
<dbReference type="RefSeq" id="WP_276109461.1">
    <property type="nucleotide sequence ID" value="NZ_JARJBB010000006.1"/>
</dbReference>
<accession>A0ABT6A5J5</accession>
<sequence length="183" mass="19156">MPSTTSSVDRPLGAATAPDDGTALDTLLRQLVLATGLLTVLRTGRPDAASLLPTARALSEQGRGRVVACDPDPARRKAAAAAIRQAGLDRYAEVRPGRPERVLPAVPGPVDLLVLDGPPESHLPLLQMLEPRMLPGAVVVACGTHRAVRPCPELLTHLRLPGSGWASLPLPFGTGLELAVCTR</sequence>
<gene>
    <name evidence="2" type="ORF">P3H78_15000</name>
</gene>
<evidence type="ECO:0000313" key="3">
    <source>
        <dbReference type="Proteomes" id="UP001221150"/>
    </source>
</evidence>
<reference evidence="2 3" key="1">
    <citation type="submission" date="2023-03" db="EMBL/GenBank/DDBJ databases">
        <title>Draft genome sequence of Streptomyces sp. K1PA1 isolated from peat swamp forest in Thailand.</title>
        <authorList>
            <person name="Klaysubun C."/>
            <person name="Duangmal K."/>
        </authorList>
    </citation>
    <scope>NUCLEOTIDE SEQUENCE [LARGE SCALE GENOMIC DNA]</scope>
    <source>
        <strain evidence="2 3">K1PA1</strain>
    </source>
</reference>
<keyword evidence="2" id="KW-0808">Transferase</keyword>
<dbReference type="Pfam" id="PF13578">
    <property type="entry name" value="Methyltransf_24"/>
    <property type="match status" value="1"/>
</dbReference>
<keyword evidence="3" id="KW-1185">Reference proteome</keyword>
<dbReference type="Gene3D" id="3.40.50.150">
    <property type="entry name" value="Vaccinia Virus protein VP39"/>
    <property type="match status" value="1"/>
</dbReference>
<dbReference type="PANTHER" id="PTHR43167">
    <property type="entry name" value="PUTATIVE (AFU_ORTHOLOGUE AFUA_6G01830)-RELATED"/>
    <property type="match status" value="1"/>
</dbReference>
<organism evidence="2 3">
    <name type="scientific">Streptomyces tropicalis</name>
    <dbReference type="NCBI Taxonomy" id="3034234"/>
    <lineage>
        <taxon>Bacteria</taxon>
        <taxon>Bacillati</taxon>
        <taxon>Actinomycetota</taxon>
        <taxon>Actinomycetes</taxon>
        <taxon>Kitasatosporales</taxon>
        <taxon>Streptomycetaceae</taxon>
        <taxon>Streptomyces</taxon>
    </lineage>
</organism>
<feature type="region of interest" description="Disordered" evidence="1">
    <location>
        <begin position="1"/>
        <end position="20"/>
    </location>
</feature>
<dbReference type="EMBL" id="JARJBB010000006">
    <property type="protein sequence ID" value="MDF3299914.1"/>
    <property type="molecule type" value="Genomic_DNA"/>
</dbReference>